<keyword evidence="2" id="KW-0217">Developmental protein</keyword>
<sequence>MTRLIVLALVVASFIPAIFASYCGQSAIPFTFQVLRSGHPVLGCARPKCFGWTANGTRAGDSAQFYRVAGKEDGYLRRSDQFIKPPSKNANFVPQIAICSDDYKSATCEEGEWVGGLTPQSDPFATQVQMRCCSYQVLINAQDRGRATVKQGQLVVGGEVLENGRLVAFDYISNVQKEVGNNGTIVYYATIKRMPCFDEEEQVKETIVNAGAAVIQQQKPIETIVNNQAVPQIPQVPQQVPTNPIYGNGVQNYGQFAQQGYGVAQQQQQVYQGYPGYQQQVQQQQVPYYQDPLAQMFQQQQAQQAQQAAQLGYTPLPPFPPQMFPQPGLAPVPVPVAAVPVQLSSTVPPMTLPKLEDLPKLQIPSVEDVEQVIPPVQRAILTSVAKFFGGLQPNSINMKIIKFTLKHSFIDRRSLSNICHEQQCCYCQDNRKRSQLIRVPKKNVEILEWIRVHGPKFAKCVRLYPRGLVCRNHFLKKWKCPEKEVPSPNDADDDDIEVISHHKFSIPITVPKPKTVREQFDCKKNEKPCRICEDIKDISEMSEIPEPPMVRKWKMTKKEEFIKSLSERPGPHYLCTIHLADLEAE</sequence>
<gene>
    <name evidence="6" type="ORF">CAMP_LOCUS16755</name>
</gene>
<proteinExistence type="predicted"/>
<dbReference type="Proteomes" id="UP001152747">
    <property type="component" value="Unassembled WGS sequence"/>
</dbReference>
<comment type="subcellular location">
    <subcellularLocation>
        <location evidence="1">Secreted</location>
    </subcellularLocation>
</comment>
<feature type="chain" id="PRO_5040302068" description="THAP-type domain-containing protein" evidence="5">
    <location>
        <begin position="21"/>
        <end position="585"/>
    </location>
</feature>
<dbReference type="PANTHER" id="PTHR46706">
    <property type="entry name" value="PROTEIN QUA-1-RELATED"/>
    <property type="match status" value="1"/>
</dbReference>
<evidence type="ECO:0008006" key="8">
    <source>
        <dbReference type="Google" id="ProtNLM"/>
    </source>
</evidence>
<evidence type="ECO:0000256" key="3">
    <source>
        <dbReference type="ARBA" id="ARBA00022525"/>
    </source>
</evidence>
<evidence type="ECO:0000256" key="2">
    <source>
        <dbReference type="ARBA" id="ARBA00022473"/>
    </source>
</evidence>
<evidence type="ECO:0000313" key="6">
    <source>
        <dbReference type="EMBL" id="CAI5454118.1"/>
    </source>
</evidence>
<dbReference type="OrthoDB" id="5212at2759"/>
<name>A0A9P1N7M2_9PELO</name>
<dbReference type="AlphaFoldDB" id="A0A9P1N7M2"/>
<dbReference type="GO" id="GO:0005576">
    <property type="term" value="C:extracellular region"/>
    <property type="evidence" value="ECO:0007669"/>
    <property type="project" value="UniProtKB-SubCell"/>
</dbReference>
<comment type="caution">
    <text evidence="6">The sequence shown here is derived from an EMBL/GenBank/DDBJ whole genome shotgun (WGS) entry which is preliminary data.</text>
</comment>
<evidence type="ECO:0000256" key="4">
    <source>
        <dbReference type="ARBA" id="ARBA00022729"/>
    </source>
</evidence>
<keyword evidence="7" id="KW-1185">Reference proteome</keyword>
<dbReference type="PANTHER" id="PTHR46706:SF12">
    <property type="entry name" value="PROTEIN QUA-1-RELATED"/>
    <property type="match status" value="1"/>
</dbReference>
<evidence type="ECO:0000256" key="5">
    <source>
        <dbReference type="SAM" id="SignalP"/>
    </source>
</evidence>
<organism evidence="6 7">
    <name type="scientific">Caenorhabditis angaria</name>
    <dbReference type="NCBI Taxonomy" id="860376"/>
    <lineage>
        <taxon>Eukaryota</taxon>
        <taxon>Metazoa</taxon>
        <taxon>Ecdysozoa</taxon>
        <taxon>Nematoda</taxon>
        <taxon>Chromadorea</taxon>
        <taxon>Rhabditida</taxon>
        <taxon>Rhabditina</taxon>
        <taxon>Rhabditomorpha</taxon>
        <taxon>Rhabditoidea</taxon>
        <taxon>Rhabditidae</taxon>
        <taxon>Peloderinae</taxon>
        <taxon>Caenorhabditis</taxon>
    </lineage>
</organism>
<evidence type="ECO:0000313" key="7">
    <source>
        <dbReference type="Proteomes" id="UP001152747"/>
    </source>
</evidence>
<dbReference type="InterPro" id="IPR052140">
    <property type="entry name" value="Dev_Signal_Hedgehog-like"/>
</dbReference>
<keyword evidence="3" id="KW-0964">Secreted</keyword>
<keyword evidence="4 5" id="KW-0732">Signal</keyword>
<evidence type="ECO:0000256" key="1">
    <source>
        <dbReference type="ARBA" id="ARBA00004613"/>
    </source>
</evidence>
<accession>A0A9P1N7M2</accession>
<dbReference type="EMBL" id="CANHGI010000006">
    <property type="protein sequence ID" value="CAI5454118.1"/>
    <property type="molecule type" value="Genomic_DNA"/>
</dbReference>
<protein>
    <recommendedName>
        <fullName evidence="8">THAP-type domain-containing protein</fullName>
    </recommendedName>
</protein>
<feature type="signal peptide" evidence="5">
    <location>
        <begin position="1"/>
        <end position="20"/>
    </location>
</feature>
<reference evidence="6" key="1">
    <citation type="submission" date="2022-11" db="EMBL/GenBank/DDBJ databases">
        <authorList>
            <person name="Kikuchi T."/>
        </authorList>
    </citation>
    <scope>NUCLEOTIDE SEQUENCE</scope>
    <source>
        <strain evidence="6">PS1010</strain>
    </source>
</reference>